<gene>
    <name evidence="1" type="ORF">J2S17_003667</name>
</gene>
<evidence type="ECO:0000313" key="2">
    <source>
        <dbReference type="Proteomes" id="UP001238088"/>
    </source>
</evidence>
<proteinExistence type="predicted"/>
<name>A0ABU0AKH4_9BACI</name>
<dbReference type="EMBL" id="JAUSUB010000017">
    <property type="protein sequence ID" value="MDQ0271779.1"/>
    <property type="molecule type" value="Genomic_DNA"/>
</dbReference>
<sequence length="56" mass="6652">MKQERIDCFKCKFFYITWDQHHPRGCKSFGFKTKKLPSLEVSAASGHPCLRYEKKN</sequence>
<organism evidence="1 2">
    <name type="scientific">Cytobacillus purgationiresistens</name>
    <dbReference type="NCBI Taxonomy" id="863449"/>
    <lineage>
        <taxon>Bacteria</taxon>
        <taxon>Bacillati</taxon>
        <taxon>Bacillota</taxon>
        <taxon>Bacilli</taxon>
        <taxon>Bacillales</taxon>
        <taxon>Bacillaceae</taxon>
        <taxon>Cytobacillus</taxon>
    </lineage>
</organism>
<evidence type="ECO:0000313" key="1">
    <source>
        <dbReference type="EMBL" id="MDQ0271779.1"/>
    </source>
</evidence>
<comment type="caution">
    <text evidence="1">The sequence shown here is derived from an EMBL/GenBank/DDBJ whole genome shotgun (WGS) entry which is preliminary data.</text>
</comment>
<dbReference type="Proteomes" id="UP001238088">
    <property type="component" value="Unassembled WGS sequence"/>
</dbReference>
<evidence type="ECO:0008006" key="3">
    <source>
        <dbReference type="Google" id="ProtNLM"/>
    </source>
</evidence>
<reference evidence="1 2" key="1">
    <citation type="submission" date="2023-07" db="EMBL/GenBank/DDBJ databases">
        <title>Genomic Encyclopedia of Type Strains, Phase IV (KMG-IV): sequencing the most valuable type-strain genomes for metagenomic binning, comparative biology and taxonomic classification.</title>
        <authorList>
            <person name="Goeker M."/>
        </authorList>
    </citation>
    <scope>NUCLEOTIDE SEQUENCE [LARGE SCALE GENOMIC DNA]</scope>
    <source>
        <strain evidence="1 2">DSM 23494</strain>
    </source>
</reference>
<protein>
    <recommendedName>
        <fullName evidence="3">Uracil-DNA glycosylase</fullName>
    </recommendedName>
</protein>
<dbReference type="RefSeq" id="WP_307477107.1">
    <property type="nucleotide sequence ID" value="NZ_JAUSUB010000017.1"/>
</dbReference>
<keyword evidence="2" id="KW-1185">Reference proteome</keyword>
<accession>A0ABU0AKH4</accession>